<evidence type="ECO:0000256" key="1">
    <source>
        <dbReference type="SAM" id="MobiDB-lite"/>
    </source>
</evidence>
<protein>
    <submittedName>
        <fullName evidence="2">Uncharacterized protein</fullName>
    </submittedName>
</protein>
<organism evidence="2 3">
    <name type="scientific">Brucella grignonensis</name>
    <dbReference type="NCBI Taxonomy" id="94627"/>
    <lineage>
        <taxon>Bacteria</taxon>
        <taxon>Pseudomonadati</taxon>
        <taxon>Pseudomonadota</taxon>
        <taxon>Alphaproteobacteria</taxon>
        <taxon>Hyphomicrobiales</taxon>
        <taxon>Brucellaceae</taxon>
        <taxon>Brucella/Ochrobactrum group</taxon>
        <taxon>Brucella</taxon>
    </lineage>
</organism>
<dbReference type="Proteomes" id="UP000216478">
    <property type="component" value="Unassembled WGS sequence"/>
</dbReference>
<reference evidence="2 3" key="1">
    <citation type="submission" date="2017-07" db="EMBL/GenBank/DDBJ databases">
        <title>Phylogenetic study on the rhizospheric bacterium Ochrobactrum sp. A44.</title>
        <authorList>
            <person name="Krzyzanowska D.M."/>
            <person name="Ossowicki A."/>
            <person name="Rajewska M."/>
            <person name="Maciag T."/>
            <person name="Kaczynski Z."/>
            <person name="Czerwicka M."/>
            <person name="Jafra S."/>
        </authorList>
    </citation>
    <scope>NUCLEOTIDE SEQUENCE [LARGE SCALE GENOMIC DNA]</scope>
    <source>
        <strain evidence="2 3">OgA9a</strain>
    </source>
</reference>
<gene>
    <name evidence="2" type="ORF">CEV33_3747</name>
</gene>
<evidence type="ECO:0000313" key="2">
    <source>
        <dbReference type="EMBL" id="OYR07519.1"/>
    </source>
</evidence>
<keyword evidence="3" id="KW-1185">Reference proteome</keyword>
<feature type="compositionally biased region" description="Polar residues" evidence="1">
    <location>
        <begin position="17"/>
        <end position="34"/>
    </location>
</feature>
<dbReference type="EMBL" id="NNRL01000169">
    <property type="protein sequence ID" value="OYR07519.1"/>
    <property type="molecule type" value="Genomic_DNA"/>
</dbReference>
<accession>A0A256EY29</accession>
<feature type="region of interest" description="Disordered" evidence="1">
    <location>
        <begin position="1"/>
        <end position="41"/>
    </location>
</feature>
<evidence type="ECO:0000313" key="3">
    <source>
        <dbReference type="Proteomes" id="UP000216478"/>
    </source>
</evidence>
<comment type="caution">
    <text evidence="2">The sequence shown here is derived from an EMBL/GenBank/DDBJ whole genome shotgun (WGS) entry which is preliminary data.</text>
</comment>
<name>A0A256EY29_9HYPH</name>
<proteinExistence type="predicted"/>
<dbReference type="AlphaFoldDB" id="A0A256EY29"/>
<sequence>MVKFRHAGWTPKDADGNKQQQPDQTSQPRTTAEGTYQLDDTRQEVRATVGPGESLFVTRTSRLNW</sequence>